<accession>A0A653DW00</accession>
<dbReference type="GO" id="GO:0008270">
    <property type="term" value="F:zinc ion binding"/>
    <property type="evidence" value="ECO:0007669"/>
    <property type="project" value="InterPro"/>
</dbReference>
<dbReference type="EC" id="4.2.1.1" evidence="3"/>
<dbReference type="GO" id="GO:0004089">
    <property type="term" value="F:carbonate dehydratase activity"/>
    <property type="evidence" value="ECO:0007669"/>
    <property type="project" value="UniProtKB-EC"/>
</dbReference>
<dbReference type="EMBL" id="CAACVG010014763">
    <property type="protein sequence ID" value="VEN63655.1"/>
    <property type="molecule type" value="Genomic_DNA"/>
</dbReference>
<dbReference type="PROSITE" id="PS51144">
    <property type="entry name" value="ALPHA_CA_2"/>
    <property type="match status" value="1"/>
</dbReference>
<dbReference type="Gene3D" id="3.10.200.10">
    <property type="entry name" value="Alpha carbonic anhydrase"/>
    <property type="match status" value="1"/>
</dbReference>
<evidence type="ECO:0000256" key="2">
    <source>
        <dbReference type="ARBA" id="ARBA00010718"/>
    </source>
</evidence>
<dbReference type="PANTHER" id="PTHR18952">
    <property type="entry name" value="CARBONIC ANHYDRASE"/>
    <property type="match status" value="1"/>
</dbReference>
<evidence type="ECO:0000256" key="4">
    <source>
        <dbReference type="ARBA" id="ARBA00022723"/>
    </source>
</evidence>
<keyword evidence="5" id="KW-0862">Zinc</keyword>
<sequence>MSVSLEWGYDSHNGPDTWPSQYPQAAGEKQSPIDIQPVSLKTLKMNKNLQWKYVPENCEELSNTGTAWKVHVNGKGSELVGGPLEGTYILEQFHCHWGEKDDEGSEHTIDGQRFAGEVCISKTLFCLGYPRVRDALALKILLEMYS</sequence>
<proteinExistence type="inferred from homology"/>
<organism evidence="10 11">
    <name type="scientific">Callosobruchus maculatus</name>
    <name type="common">Southern cowpea weevil</name>
    <name type="synonym">Pulse bruchid</name>
    <dbReference type="NCBI Taxonomy" id="64391"/>
    <lineage>
        <taxon>Eukaryota</taxon>
        <taxon>Metazoa</taxon>
        <taxon>Ecdysozoa</taxon>
        <taxon>Arthropoda</taxon>
        <taxon>Hexapoda</taxon>
        <taxon>Insecta</taxon>
        <taxon>Pterygota</taxon>
        <taxon>Neoptera</taxon>
        <taxon>Endopterygota</taxon>
        <taxon>Coleoptera</taxon>
        <taxon>Polyphaga</taxon>
        <taxon>Cucujiformia</taxon>
        <taxon>Chrysomeloidea</taxon>
        <taxon>Chrysomelidae</taxon>
        <taxon>Bruchinae</taxon>
        <taxon>Bruchini</taxon>
        <taxon>Callosobruchus</taxon>
    </lineage>
</organism>
<dbReference type="GO" id="GO:0005737">
    <property type="term" value="C:cytoplasm"/>
    <property type="evidence" value="ECO:0007669"/>
    <property type="project" value="TreeGrafter"/>
</dbReference>
<dbReference type="InterPro" id="IPR001148">
    <property type="entry name" value="CA_dom"/>
</dbReference>
<dbReference type="InterPro" id="IPR036398">
    <property type="entry name" value="CA_dom_sf"/>
</dbReference>
<evidence type="ECO:0000256" key="6">
    <source>
        <dbReference type="ARBA" id="ARBA00023239"/>
    </source>
</evidence>
<keyword evidence="4" id="KW-0479">Metal-binding</keyword>
<evidence type="ECO:0000313" key="11">
    <source>
        <dbReference type="Proteomes" id="UP000410492"/>
    </source>
</evidence>
<keyword evidence="6" id="KW-0456">Lyase</keyword>
<dbReference type="OrthoDB" id="429145at2759"/>
<dbReference type="AlphaFoldDB" id="A0A653DW00"/>
<evidence type="ECO:0000313" key="10">
    <source>
        <dbReference type="EMBL" id="VEN63655.1"/>
    </source>
</evidence>
<comment type="catalytic activity">
    <reaction evidence="7">
        <text>hydrogencarbonate + H(+) = CO2 + H2O</text>
        <dbReference type="Rhea" id="RHEA:10748"/>
        <dbReference type="ChEBI" id="CHEBI:15377"/>
        <dbReference type="ChEBI" id="CHEBI:15378"/>
        <dbReference type="ChEBI" id="CHEBI:16526"/>
        <dbReference type="ChEBI" id="CHEBI:17544"/>
        <dbReference type="EC" id="4.2.1.1"/>
    </reaction>
</comment>
<feature type="domain" description="Alpha-carbonic anhydrase" evidence="9">
    <location>
        <begin position="5"/>
        <end position="146"/>
    </location>
</feature>
<evidence type="ECO:0000256" key="7">
    <source>
        <dbReference type="ARBA" id="ARBA00048348"/>
    </source>
</evidence>
<protein>
    <recommendedName>
        <fullName evidence="3">carbonic anhydrase</fullName>
        <ecNumber evidence="3">4.2.1.1</ecNumber>
    </recommendedName>
</protein>
<reference evidence="10 11" key="1">
    <citation type="submission" date="2019-01" db="EMBL/GenBank/DDBJ databases">
        <authorList>
            <person name="Sayadi A."/>
        </authorList>
    </citation>
    <scope>NUCLEOTIDE SEQUENCE [LARGE SCALE GENOMIC DNA]</scope>
</reference>
<evidence type="ECO:0000256" key="1">
    <source>
        <dbReference type="ARBA" id="ARBA00001947"/>
    </source>
</evidence>
<evidence type="ECO:0000256" key="8">
    <source>
        <dbReference type="SAM" id="MobiDB-lite"/>
    </source>
</evidence>
<comment type="cofactor">
    <cofactor evidence="1">
        <name>Zn(2+)</name>
        <dbReference type="ChEBI" id="CHEBI:29105"/>
    </cofactor>
</comment>
<dbReference type="PANTHER" id="PTHR18952:SF141">
    <property type="entry name" value="CARBONIC ANHYDRASE"/>
    <property type="match status" value="1"/>
</dbReference>
<dbReference type="SUPFAM" id="SSF51069">
    <property type="entry name" value="Carbonic anhydrase"/>
    <property type="match status" value="1"/>
</dbReference>
<dbReference type="Pfam" id="PF00194">
    <property type="entry name" value="Carb_anhydrase"/>
    <property type="match status" value="1"/>
</dbReference>
<name>A0A653DW00_CALMS</name>
<evidence type="ECO:0000259" key="9">
    <source>
        <dbReference type="PROSITE" id="PS51144"/>
    </source>
</evidence>
<gene>
    <name evidence="10" type="ORF">CALMAC_LOCUS20426</name>
</gene>
<comment type="similarity">
    <text evidence="2">Belongs to the alpha-carbonic anhydrase family.</text>
</comment>
<dbReference type="SMART" id="SM01057">
    <property type="entry name" value="Carb_anhydrase"/>
    <property type="match status" value="1"/>
</dbReference>
<feature type="region of interest" description="Disordered" evidence="8">
    <location>
        <begin position="9"/>
        <end position="30"/>
    </location>
</feature>
<evidence type="ECO:0000256" key="5">
    <source>
        <dbReference type="ARBA" id="ARBA00022833"/>
    </source>
</evidence>
<keyword evidence="11" id="KW-1185">Reference proteome</keyword>
<dbReference type="Proteomes" id="UP000410492">
    <property type="component" value="Unassembled WGS sequence"/>
</dbReference>
<evidence type="ECO:0000256" key="3">
    <source>
        <dbReference type="ARBA" id="ARBA00012925"/>
    </source>
</evidence>
<dbReference type="InterPro" id="IPR023561">
    <property type="entry name" value="Carbonic_anhydrase_a-class"/>
</dbReference>